<feature type="transmembrane region" description="Helical" evidence="6">
    <location>
        <begin position="327"/>
        <end position="344"/>
    </location>
</feature>
<dbReference type="InterPro" id="IPR050833">
    <property type="entry name" value="Poly_Biosynth_Transport"/>
</dbReference>
<feature type="transmembrane region" description="Helical" evidence="6">
    <location>
        <begin position="111"/>
        <end position="131"/>
    </location>
</feature>
<evidence type="ECO:0000256" key="2">
    <source>
        <dbReference type="ARBA" id="ARBA00022475"/>
    </source>
</evidence>
<evidence type="ECO:0000256" key="6">
    <source>
        <dbReference type="SAM" id="Phobius"/>
    </source>
</evidence>
<dbReference type="InterPro" id="IPR002797">
    <property type="entry name" value="Polysacc_synth"/>
</dbReference>
<evidence type="ECO:0000313" key="7">
    <source>
        <dbReference type="EMBL" id="QTR48511.1"/>
    </source>
</evidence>
<feature type="transmembrane region" description="Helical" evidence="6">
    <location>
        <begin position="382"/>
        <end position="402"/>
    </location>
</feature>
<dbReference type="Pfam" id="PF01943">
    <property type="entry name" value="Polysacc_synt"/>
    <property type="match status" value="1"/>
</dbReference>
<keyword evidence="4 6" id="KW-1133">Transmembrane helix</keyword>
<comment type="subcellular location">
    <subcellularLocation>
        <location evidence="1">Cell membrane</location>
        <topology evidence="1">Multi-pass membrane protein</topology>
    </subcellularLocation>
</comment>
<feature type="transmembrane region" description="Helical" evidence="6">
    <location>
        <begin position="356"/>
        <end position="376"/>
    </location>
</feature>
<keyword evidence="5 6" id="KW-0472">Membrane</keyword>
<feature type="transmembrane region" description="Helical" evidence="6">
    <location>
        <begin position="213"/>
        <end position="234"/>
    </location>
</feature>
<protein>
    <submittedName>
        <fullName evidence="7">Oligosaccharide flippase family protein</fullName>
    </submittedName>
</protein>
<reference evidence="7 8" key="1">
    <citation type="submission" date="2021-04" db="EMBL/GenBank/DDBJ databases">
        <title>Genomics, taxonomy and metabolism of representatives of sulfur bacteria of the genus Thiothrix: Thiothrix fructosivorans QT, Thiothrix unzii A1T and three new species, Thiothrix subterranea sp. nov., Thiothrix litoralis sp. nov. and 'Candidatus Thiothrix anitrata' sp. nov.</title>
        <authorList>
            <person name="Ravin N.V."/>
            <person name="Smolyakov D."/>
            <person name="Rudenko T.S."/>
            <person name="Mardanov A.V."/>
            <person name="Beletsky A.V."/>
            <person name="Markov N.D."/>
            <person name="Fomenkov A.I."/>
            <person name="Roberts R.J."/>
            <person name="Karnachuk O.V."/>
            <person name="Novikov A."/>
            <person name="Grabovich M.Y."/>
        </authorList>
    </citation>
    <scope>NUCLEOTIDE SEQUENCE [LARGE SCALE GENOMIC DNA]</scope>
    <source>
        <strain evidence="7 8">A52</strain>
    </source>
</reference>
<evidence type="ECO:0000256" key="1">
    <source>
        <dbReference type="ARBA" id="ARBA00004651"/>
    </source>
</evidence>
<proteinExistence type="predicted"/>
<feature type="transmembrane region" description="Helical" evidence="6">
    <location>
        <begin position="175"/>
        <end position="192"/>
    </location>
</feature>
<evidence type="ECO:0000256" key="5">
    <source>
        <dbReference type="ARBA" id="ARBA00023136"/>
    </source>
</evidence>
<dbReference type="RefSeq" id="WP_210225406.1">
    <property type="nucleotide sequence ID" value="NZ_CP072800.1"/>
</dbReference>
<feature type="transmembrane region" description="Helical" evidence="6">
    <location>
        <begin position="7"/>
        <end position="28"/>
    </location>
</feature>
<evidence type="ECO:0000256" key="4">
    <source>
        <dbReference type="ARBA" id="ARBA00022989"/>
    </source>
</evidence>
<organism evidence="7 8">
    <name type="scientific">Candidatus Thiothrix anitrata</name>
    <dbReference type="NCBI Taxonomy" id="2823902"/>
    <lineage>
        <taxon>Bacteria</taxon>
        <taxon>Pseudomonadati</taxon>
        <taxon>Pseudomonadota</taxon>
        <taxon>Gammaproteobacteria</taxon>
        <taxon>Thiotrichales</taxon>
        <taxon>Thiotrichaceae</taxon>
        <taxon>Thiothrix</taxon>
    </lineage>
</organism>
<keyword evidence="8" id="KW-1185">Reference proteome</keyword>
<name>A0ABX7WYU9_9GAMM</name>
<sequence length="421" mass="46790">MKLFGNASIYFGANILNAAIPFLLLPILTRVLTPAEYGTIAMFLVMVSIFSAFTGLSVHGAIGVRYFQLSKEDLADYVTSCIGILVVSTTAVMLIVMVLHHWIIKVSGISLDWLIVAVLVSGLQFLINIRLSLWQVSGMPWHYGGLQISRSLLDALLSLILVLGLSMAWQGRLIGYSTALLLMGVIALVWLYNDQFLRRTDTWKIHAKDALRFGIPLIPHTIGGMLMVLVDRIIINNLLGTDSVGVYMVALQMGMVIGLLTESFNKAYAPWLFKNLASEDKANKPSIVKGTYFYFFAILAVATLYGLLIPFVMPFIVGEEFLLSGEFIIYLAIGFAFGGCYYMVTNYIFFAKRTEYLALVTFGSGVLNIPITYILVQEMQLKGAAVAFLITNIITFLGTWILSNRVYKMPWLFVKRASTIT</sequence>
<feature type="transmembrane region" description="Helical" evidence="6">
    <location>
        <begin position="246"/>
        <end position="264"/>
    </location>
</feature>
<feature type="transmembrane region" description="Helical" evidence="6">
    <location>
        <begin position="152"/>
        <end position="169"/>
    </location>
</feature>
<feature type="transmembrane region" description="Helical" evidence="6">
    <location>
        <begin position="292"/>
        <end position="315"/>
    </location>
</feature>
<accession>A0ABX7WYU9</accession>
<feature type="transmembrane region" description="Helical" evidence="6">
    <location>
        <begin position="74"/>
        <end position="99"/>
    </location>
</feature>
<dbReference type="Proteomes" id="UP000672027">
    <property type="component" value="Chromosome"/>
</dbReference>
<feature type="transmembrane region" description="Helical" evidence="6">
    <location>
        <begin position="40"/>
        <end position="62"/>
    </location>
</feature>
<dbReference type="EMBL" id="CP072800">
    <property type="protein sequence ID" value="QTR48511.1"/>
    <property type="molecule type" value="Genomic_DNA"/>
</dbReference>
<evidence type="ECO:0000256" key="3">
    <source>
        <dbReference type="ARBA" id="ARBA00022692"/>
    </source>
</evidence>
<evidence type="ECO:0000313" key="8">
    <source>
        <dbReference type="Proteomes" id="UP000672027"/>
    </source>
</evidence>
<keyword evidence="3 6" id="KW-0812">Transmembrane</keyword>
<keyword evidence="2" id="KW-1003">Cell membrane</keyword>
<dbReference type="PANTHER" id="PTHR30250">
    <property type="entry name" value="PST FAMILY PREDICTED COLANIC ACID TRANSPORTER"/>
    <property type="match status" value="1"/>
</dbReference>
<dbReference type="PANTHER" id="PTHR30250:SF11">
    <property type="entry name" value="O-ANTIGEN TRANSPORTER-RELATED"/>
    <property type="match status" value="1"/>
</dbReference>
<gene>
    <name evidence="7" type="ORF">J8380_09315</name>
</gene>